<proteinExistence type="inferred from homology"/>
<dbReference type="InterPro" id="IPR016147">
    <property type="entry name" value="Pili_assmbl_chaperone_N"/>
</dbReference>
<dbReference type="InterPro" id="IPR001829">
    <property type="entry name" value="Pili_assmbl_chaperone_bac"/>
</dbReference>
<feature type="chain" id="PRO_5008391468" description="Chaperone protein EcpD" evidence="7">
    <location>
        <begin position="29"/>
        <end position="246"/>
    </location>
</feature>
<dbReference type="SUPFAM" id="SSF49584">
    <property type="entry name" value="Periplasmic chaperone C-domain"/>
    <property type="match status" value="1"/>
</dbReference>
<sequence length="246" mass="27164">MRSHFPLRPARLAAGLLLLALGAPMAGAGVIIDGTRVIYPAQEREVTVRFTNKGKEPVLMQVWADRGDIRSQPQTADAPFLITPPIFRLDPQKGQSVRVVFTGEKLPQDRESLFWFNSLEIPPMPKDAGRNYMQIAVRSRLKLFYRPDGLPGDLPTAVSEVRWRLVREGKGYALQGQNPGPYHLSYSGLDLEQGGRRYKAGGGMIAPFASQLFALADYPGPAGPGRVFYRWLSDYGAGPEQAANLQ</sequence>
<feature type="domain" description="Pili assembly chaperone N-terminal" evidence="8">
    <location>
        <begin position="29"/>
        <end position="150"/>
    </location>
</feature>
<accession>A0A1A9K7G7</accession>
<dbReference type="SUPFAM" id="SSF49354">
    <property type="entry name" value="PapD-like"/>
    <property type="match status" value="1"/>
</dbReference>
<evidence type="ECO:0000313" key="11">
    <source>
        <dbReference type="Proteomes" id="UP000077748"/>
    </source>
</evidence>
<dbReference type="PANTHER" id="PTHR30251">
    <property type="entry name" value="PILUS ASSEMBLY CHAPERONE"/>
    <property type="match status" value="1"/>
</dbReference>
<organism evidence="10 11">
    <name type="scientific">Pseudomonas citronellolis</name>
    <dbReference type="NCBI Taxonomy" id="53408"/>
    <lineage>
        <taxon>Bacteria</taxon>
        <taxon>Pseudomonadati</taxon>
        <taxon>Pseudomonadota</taxon>
        <taxon>Gammaproteobacteria</taxon>
        <taxon>Pseudomonadales</taxon>
        <taxon>Pseudomonadaceae</taxon>
        <taxon>Pseudomonas</taxon>
    </lineage>
</organism>
<keyword evidence="6" id="KW-0143">Chaperone</keyword>
<name>A0A1A9K7G7_9PSED</name>
<dbReference type="InterPro" id="IPR050643">
    <property type="entry name" value="Periplasmic_pilus_chap"/>
</dbReference>
<dbReference type="PRINTS" id="PR00969">
    <property type="entry name" value="CHAPERONPILI"/>
</dbReference>
<dbReference type="RefSeq" id="WP_064582129.1">
    <property type="nucleotide sequence ID" value="NZ_CP015878.1"/>
</dbReference>
<comment type="subcellular location">
    <subcellularLocation>
        <location evidence="1">Periplasm</location>
    </subcellularLocation>
</comment>
<dbReference type="GO" id="GO:0030288">
    <property type="term" value="C:outer membrane-bounded periplasmic space"/>
    <property type="evidence" value="ECO:0007669"/>
    <property type="project" value="InterPro"/>
</dbReference>
<dbReference type="Proteomes" id="UP000077748">
    <property type="component" value="Chromosome"/>
</dbReference>
<dbReference type="Pfam" id="PF02753">
    <property type="entry name" value="PapD_C"/>
    <property type="match status" value="1"/>
</dbReference>
<evidence type="ECO:0000256" key="5">
    <source>
        <dbReference type="ARBA" id="ARBA00022764"/>
    </source>
</evidence>
<evidence type="ECO:0000259" key="8">
    <source>
        <dbReference type="Pfam" id="PF00345"/>
    </source>
</evidence>
<evidence type="ECO:0000259" key="9">
    <source>
        <dbReference type="Pfam" id="PF02753"/>
    </source>
</evidence>
<dbReference type="Gene3D" id="2.60.40.10">
    <property type="entry name" value="Immunoglobulins"/>
    <property type="match status" value="2"/>
</dbReference>
<dbReference type="GO" id="GO:0071555">
    <property type="term" value="P:cell wall organization"/>
    <property type="evidence" value="ECO:0007669"/>
    <property type="project" value="InterPro"/>
</dbReference>
<gene>
    <name evidence="10" type="ORF">A9C11_06165</name>
</gene>
<dbReference type="InterPro" id="IPR013783">
    <property type="entry name" value="Ig-like_fold"/>
</dbReference>
<evidence type="ECO:0000256" key="6">
    <source>
        <dbReference type="ARBA" id="ARBA00023186"/>
    </source>
</evidence>
<evidence type="ECO:0000313" key="10">
    <source>
        <dbReference type="EMBL" id="ANI13597.1"/>
    </source>
</evidence>
<evidence type="ECO:0000256" key="7">
    <source>
        <dbReference type="SAM" id="SignalP"/>
    </source>
</evidence>
<dbReference type="InterPro" id="IPR036316">
    <property type="entry name" value="Pili_assmbl_chap_C_dom_sf"/>
</dbReference>
<feature type="domain" description="Pili assembly chaperone C-terminal" evidence="9">
    <location>
        <begin position="178"/>
        <end position="237"/>
    </location>
</feature>
<evidence type="ECO:0000256" key="1">
    <source>
        <dbReference type="ARBA" id="ARBA00004418"/>
    </source>
</evidence>
<dbReference type="AlphaFoldDB" id="A0A1A9K7G7"/>
<keyword evidence="4 7" id="KW-0732">Signal</keyword>
<keyword evidence="3" id="KW-1029">Fimbrium biogenesis</keyword>
<protein>
    <recommendedName>
        <fullName evidence="12">Chaperone protein EcpD</fullName>
    </recommendedName>
</protein>
<evidence type="ECO:0000256" key="4">
    <source>
        <dbReference type="ARBA" id="ARBA00022729"/>
    </source>
</evidence>
<dbReference type="FunFam" id="2.60.40.10:FF:000458">
    <property type="entry name" value="Molecular chaperone FimC"/>
    <property type="match status" value="1"/>
</dbReference>
<evidence type="ECO:0000256" key="3">
    <source>
        <dbReference type="ARBA" id="ARBA00022558"/>
    </source>
</evidence>
<evidence type="ECO:0000256" key="2">
    <source>
        <dbReference type="ARBA" id="ARBA00007399"/>
    </source>
</evidence>
<evidence type="ECO:0008006" key="12">
    <source>
        <dbReference type="Google" id="ProtNLM"/>
    </source>
</evidence>
<comment type="similarity">
    <text evidence="2">Belongs to the periplasmic pilus chaperone family.</text>
</comment>
<dbReference type="InterPro" id="IPR016148">
    <property type="entry name" value="Pili_assmbl_chaperone_C"/>
</dbReference>
<dbReference type="PANTHER" id="PTHR30251:SF2">
    <property type="entry name" value="FIMBRIAL CHAPERONE YADV-RELATED"/>
    <property type="match status" value="1"/>
</dbReference>
<dbReference type="EMBL" id="CP015878">
    <property type="protein sequence ID" value="ANI13597.1"/>
    <property type="molecule type" value="Genomic_DNA"/>
</dbReference>
<reference evidence="10 11" key="1">
    <citation type="submission" date="2016-05" db="EMBL/GenBank/DDBJ databases">
        <title>Genome Sequence of Pseudomonas citronellolis Strain SJTE-3, an Estrogens and Persistent Organic Pollutants degradation strain.</title>
        <authorList>
            <person name="Liang R."/>
        </authorList>
    </citation>
    <scope>NUCLEOTIDE SEQUENCE [LARGE SCALE GENOMIC DNA]</scope>
    <source>
        <strain evidence="10 11">SJTE-3</strain>
    </source>
</reference>
<feature type="signal peptide" evidence="7">
    <location>
        <begin position="1"/>
        <end position="28"/>
    </location>
</feature>
<dbReference type="InterPro" id="IPR008962">
    <property type="entry name" value="PapD-like_sf"/>
</dbReference>
<dbReference type="Pfam" id="PF00345">
    <property type="entry name" value="PapD_N"/>
    <property type="match status" value="1"/>
</dbReference>
<keyword evidence="5" id="KW-0574">Periplasm</keyword>